<dbReference type="AlphaFoldDB" id="A0A1F4PN19"/>
<dbReference type="InterPro" id="IPR003869">
    <property type="entry name" value="Polysac_CapD-like"/>
</dbReference>
<name>A0A1F4PN19_UNCK3</name>
<dbReference type="InterPro" id="IPR036291">
    <property type="entry name" value="NAD(P)-bd_dom_sf"/>
</dbReference>
<dbReference type="PANTHER" id="PTHR43318:SF2">
    <property type="entry name" value="UDP-N-ACETYLGLUCOSAMINE 4,6-DEHYDRATASE (INVERTING)"/>
    <property type="match status" value="1"/>
</dbReference>
<organism evidence="3 4">
    <name type="scientific">candidate division Kazan bacterium RIFCSPLOWO2_01_FULL_48_13</name>
    <dbReference type="NCBI Taxonomy" id="1798539"/>
    <lineage>
        <taxon>Bacteria</taxon>
        <taxon>Bacteria division Kazan-3B-28</taxon>
    </lineage>
</organism>
<dbReference type="STRING" id="1798539.A2994_00190"/>
<evidence type="ECO:0000313" key="4">
    <source>
        <dbReference type="Proteomes" id="UP000179010"/>
    </source>
</evidence>
<dbReference type="Proteomes" id="UP000179010">
    <property type="component" value="Unassembled WGS sequence"/>
</dbReference>
<evidence type="ECO:0000259" key="2">
    <source>
        <dbReference type="Pfam" id="PF02719"/>
    </source>
</evidence>
<comment type="similarity">
    <text evidence="1">Belongs to the polysaccharide synthase family.</text>
</comment>
<protein>
    <recommendedName>
        <fullName evidence="2">Polysaccharide biosynthesis protein CapD-like domain-containing protein</fullName>
    </recommendedName>
</protein>
<dbReference type="Pfam" id="PF02719">
    <property type="entry name" value="Polysacc_synt_2"/>
    <property type="match status" value="1"/>
</dbReference>
<gene>
    <name evidence="3" type="ORF">A2994_00190</name>
</gene>
<dbReference type="PANTHER" id="PTHR43318">
    <property type="entry name" value="UDP-N-ACETYLGLUCOSAMINE 4,6-DEHYDRATASE"/>
    <property type="match status" value="1"/>
</dbReference>
<feature type="domain" description="Polysaccharide biosynthesis protein CapD-like" evidence="2">
    <location>
        <begin position="3"/>
        <end position="257"/>
    </location>
</feature>
<reference evidence="3 4" key="1">
    <citation type="journal article" date="2016" name="Nat. Commun.">
        <title>Thousands of microbial genomes shed light on interconnected biogeochemical processes in an aquifer system.</title>
        <authorList>
            <person name="Anantharaman K."/>
            <person name="Brown C.T."/>
            <person name="Hug L.A."/>
            <person name="Sharon I."/>
            <person name="Castelle C.J."/>
            <person name="Probst A.J."/>
            <person name="Thomas B.C."/>
            <person name="Singh A."/>
            <person name="Wilkins M.J."/>
            <person name="Karaoz U."/>
            <person name="Brodie E.L."/>
            <person name="Williams K.H."/>
            <person name="Hubbard S.S."/>
            <person name="Banfield J.F."/>
        </authorList>
    </citation>
    <scope>NUCLEOTIDE SEQUENCE [LARGE SCALE GENOMIC DNA]</scope>
</reference>
<evidence type="ECO:0000256" key="1">
    <source>
        <dbReference type="ARBA" id="ARBA00007430"/>
    </source>
</evidence>
<dbReference type="EMBL" id="METE01000011">
    <property type="protein sequence ID" value="OGB85025.1"/>
    <property type="molecule type" value="Genomic_DNA"/>
</dbReference>
<dbReference type="SUPFAM" id="SSF51735">
    <property type="entry name" value="NAD(P)-binding Rossmann-fold domains"/>
    <property type="match status" value="1"/>
</dbReference>
<accession>A0A1F4PN19</accession>
<sequence length="302" mass="33565">MKVLITGGTGTLGQELIKRFYDQWEIVVFSRDELKHAKLESKYPKVQFIIGDVRDYNALYRATDGVDMVIHAAAMKRVEVCERDPLEAIKTNVLGTENVARAAWNNGIKRAITIGSDKGVEPVNSYGMTKALQEKIFVNYGYNCVRYGNVFGSRGSVVPIFKELAAKNLPLRVTDPNMTRFILTINDAVELILKAISGPMQGDIYVKKSPAARTGDIAASFSDNIQIIGRMKGEKSHECLIAPEEFTRAIESPDGYVVIGSKTTNNQYYSAYTSDTERLLSVGEIKQLSETMAYDYEYGGVK</sequence>
<dbReference type="InterPro" id="IPR051203">
    <property type="entry name" value="Polysaccharide_Synthase-Rel"/>
</dbReference>
<proteinExistence type="inferred from homology"/>
<evidence type="ECO:0000313" key="3">
    <source>
        <dbReference type="EMBL" id="OGB85025.1"/>
    </source>
</evidence>
<comment type="caution">
    <text evidence="3">The sequence shown here is derived from an EMBL/GenBank/DDBJ whole genome shotgun (WGS) entry which is preliminary data.</text>
</comment>
<dbReference type="Gene3D" id="3.40.50.720">
    <property type="entry name" value="NAD(P)-binding Rossmann-like Domain"/>
    <property type="match status" value="1"/>
</dbReference>